<dbReference type="Proteomes" id="UP000822688">
    <property type="component" value="Chromosome 1"/>
</dbReference>
<dbReference type="Gene3D" id="3.30.40.10">
    <property type="entry name" value="Zinc/RING finger domain, C3HC4 (zinc finger)"/>
    <property type="match status" value="1"/>
</dbReference>
<organism evidence="4 5">
    <name type="scientific">Ceratodon purpureus</name>
    <name type="common">Fire moss</name>
    <name type="synonym">Dicranum purpureum</name>
    <dbReference type="NCBI Taxonomy" id="3225"/>
    <lineage>
        <taxon>Eukaryota</taxon>
        <taxon>Viridiplantae</taxon>
        <taxon>Streptophyta</taxon>
        <taxon>Embryophyta</taxon>
        <taxon>Bryophyta</taxon>
        <taxon>Bryophytina</taxon>
        <taxon>Bryopsida</taxon>
        <taxon>Dicranidae</taxon>
        <taxon>Pseudoditrichales</taxon>
        <taxon>Ditrichaceae</taxon>
        <taxon>Ceratodon</taxon>
    </lineage>
</organism>
<feature type="domain" description="RING-type" evidence="3">
    <location>
        <begin position="369"/>
        <end position="413"/>
    </location>
</feature>
<dbReference type="InterPro" id="IPR013083">
    <property type="entry name" value="Znf_RING/FYVE/PHD"/>
</dbReference>
<name>A0A8T0JDU2_CERPU</name>
<keyword evidence="5" id="KW-1185">Reference proteome</keyword>
<dbReference type="Pfam" id="PF00240">
    <property type="entry name" value="ubiquitin"/>
    <property type="match status" value="1"/>
</dbReference>
<dbReference type="SMART" id="SM00213">
    <property type="entry name" value="UBQ"/>
    <property type="match status" value="1"/>
</dbReference>
<dbReference type="InterPro" id="IPR029071">
    <property type="entry name" value="Ubiquitin-like_domsf"/>
</dbReference>
<feature type="domain" description="Ubiquitin-like" evidence="2">
    <location>
        <begin position="110"/>
        <end position="170"/>
    </location>
</feature>
<dbReference type="EMBL" id="CM026421">
    <property type="protein sequence ID" value="KAG0593009.1"/>
    <property type="molecule type" value="Genomic_DNA"/>
</dbReference>
<dbReference type="SUPFAM" id="SSF57850">
    <property type="entry name" value="RING/U-box"/>
    <property type="match status" value="1"/>
</dbReference>
<evidence type="ECO:0000313" key="4">
    <source>
        <dbReference type="EMBL" id="KAG0593008.1"/>
    </source>
</evidence>
<keyword evidence="1" id="KW-0479">Metal-binding</keyword>
<dbReference type="GO" id="GO:0008270">
    <property type="term" value="F:zinc ion binding"/>
    <property type="evidence" value="ECO:0007669"/>
    <property type="project" value="UniProtKB-KW"/>
</dbReference>
<protein>
    <submittedName>
        <fullName evidence="4">Uncharacterized protein</fullName>
    </submittedName>
</protein>
<proteinExistence type="predicted"/>
<gene>
    <name evidence="4" type="ORF">KC19_1G297800</name>
</gene>
<dbReference type="InterPro" id="IPR001841">
    <property type="entry name" value="Znf_RING"/>
</dbReference>
<dbReference type="InterPro" id="IPR013087">
    <property type="entry name" value="Znf_C2H2_type"/>
</dbReference>
<evidence type="ECO:0000256" key="1">
    <source>
        <dbReference type="PROSITE-ProRule" id="PRU00175"/>
    </source>
</evidence>
<keyword evidence="1" id="KW-0863">Zinc-finger</keyword>
<dbReference type="AlphaFoldDB" id="A0A8T0JDU2"/>
<sequence length="420" mass="46861">MEGPALHLSQIDADRRKFKGFLDVPFQSWSSGTTVADLEKEVASQTGLRVVYIAYRGMRLAKDTQLSSLILDLQEGSCPRFSVHTTSGDNVFFVKSLRGSSVMVDLPLNSSTVRELKEEVEVLEKIPSEYQRFVYNGKHLADSEPITKTLRDYGVERDSTVQLLTRMRGGGPDVPAPIEFADVQNESALEVLPWSKDAPIWRFVGKGLNLEGKCTNEKCIAHGHMVVCMKGFAAVNLAKEQGHCPICKQAVRVKTCSFTKCTWMYEGRKAVVDVPKPARGFSQRYSELTGFLTQCFGGKLRVEDEEYPAKEKQGNRDIISPWFKASSKYEYFKQANNMVKWENLLIVAKKRPTVSKNAPGHAVPHDEPCSICFQKFGSNTDVKNHTTSCGHTFHADCVESWLSCGGTACPVCRVDLVVEQ</sequence>
<keyword evidence="1" id="KW-0862">Zinc</keyword>
<dbReference type="EMBL" id="CM026421">
    <property type="protein sequence ID" value="KAG0593008.1"/>
    <property type="molecule type" value="Genomic_DNA"/>
</dbReference>
<dbReference type="PROSITE" id="PS50089">
    <property type="entry name" value="ZF_RING_2"/>
    <property type="match status" value="1"/>
</dbReference>
<dbReference type="Gene3D" id="3.10.20.90">
    <property type="entry name" value="Phosphatidylinositol 3-kinase Catalytic Subunit, Chain A, domain 1"/>
    <property type="match status" value="1"/>
</dbReference>
<reference evidence="4" key="1">
    <citation type="submission" date="2020-06" db="EMBL/GenBank/DDBJ databases">
        <title>WGS assembly of Ceratodon purpureus strain R40.</title>
        <authorList>
            <person name="Carey S.B."/>
            <person name="Jenkins J."/>
            <person name="Shu S."/>
            <person name="Lovell J.T."/>
            <person name="Sreedasyam A."/>
            <person name="Maumus F."/>
            <person name="Tiley G.P."/>
            <person name="Fernandez-Pozo N."/>
            <person name="Barry K."/>
            <person name="Chen C."/>
            <person name="Wang M."/>
            <person name="Lipzen A."/>
            <person name="Daum C."/>
            <person name="Saski C.A."/>
            <person name="Payton A.C."/>
            <person name="Mcbreen J.C."/>
            <person name="Conrad R.E."/>
            <person name="Kollar L.M."/>
            <person name="Olsson S."/>
            <person name="Huttunen S."/>
            <person name="Landis J.B."/>
            <person name="Wickett N.J."/>
            <person name="Johnson M.G."/>
            <person name="Rensing S.A."/>
            <person name="Grimwood J."/>
            <person name="Schmutz J."/>
            <person name="Mcdaniel S.F."/>
        </authorList>
    </citation>
    <scope>NUCLEOTIDE SEQUENCE</scope>
    <source>
        <strain evidence="4">R40</strain>
    </source>
</reference>
<comment type="caution">
    <text evidence="4">The sequence shown here is derived from an EMBL/GenBank/DDBJ whole genome shotgun (WGS) entry which is preliminary data.</text>
</comment>
<dbReference type="PANTHER" id="PTHR45676">
    <property type="entry name" value="RING-H2 FINGER PROTEIN ATL51-RELATED"/>
    <property type="match status" value="1"/>
</dbReference>
<dbReference type="SMART" id="SM00184">
    <property type="entry name" value="RING"/>
    <property type="match status" value="1"/>
</dbReference>
<dbReference type="SUPFAM" id="SSF54236">
    <property type="entry name" value="Ubiquitin-like"/>
    <property type="match status" value="1"/>
</dbReference>
<dbReference type="PROSITE" id="PS50053">
    <property type="entry name" value="UBIQUITIN_2"/>
    <property type="match status" value="1"/>
</dbReference>
<evidence type="ECO:0000313" key="5">
    <source>
        <dbReference type="Proteomes" id="UP000822688"/>
    </source>
</evidence>
<evidence type="ECO:0000259" key="2">
    <source>
        <dbReference type="PROSITE" id="PS50053"/>
    </source>
</evidence>
<dbReference type="PROSITE" id="PS00028">
    <property type="entry name" value="ZINC_FINGER_C2H2_1"/>
    <property type="match status" value="1"/>
</dbReference>
<dbReference type="InterPro" id="IPR000626">
    <property type="entry name" value="Ubiquitin-like_dom"/>
</dbReference>
<dbReference type="PANTHER" id="PTHR45676:SF41">
    <property type="entry name" value="RING-H2 FINGER PROTEIN ATL66"/>
    <property type="match status" value="1"/>
</dbReference>
<accession>A0A8T0JDU2</accession>
<dbReference type="Pfam" id="PF13639">
    <property type="entry name" value="zf-RING_2"/>
    <property type="match status" value="1"/>
</dbReference>
<evidence type="ECO:0000259" key="3">
    <source>
        <dbReference type="PROSITE" id="PS50089"/>
    </source>
</evidence>